<dbReference type="Pfam" id="PF02575">
    <property type="entry name" value="YbaB_DNA_bd"/>
    <property type="match status" value="1"/>
</dbReference>
<gene>
    <name evidence="4" type="ORF">A2290_00525</name>
</gene>
<dbReference type="HAMAP" id="MF_00274">
    <property type="entry name" value="DNA_YbaB_EbfC"/>
    <property type="match status" value="1"/>
</dbReference>
<keyword evidence="1 2" id="KW-0238">DNA-binding</keyword>
<comment type="subunit">
    <text evidence="2">Homodimer.</text>
</comment>
<dbReference type="PANTHER" id="PTHR33449">
    <property type="entry name" value="NUCLEOID-ASSOCIATED PROTEIN YBAB"/>
    <property type="match status" value="1"/>
</dbReference>
<name>A0A1F4S176_UNCSA</name>
<dbReference type="InterPro" id="IPR036894">
    <property type="entry name" value="YbaB-like_sf"/>
</dbReference>
<proteinExistence type="inferred from homology"/>
<feature type="coiled-coil region" evidence="3">
    <location>
        <begin position="9"/>
        <end position="36"/>
    </location>
</feature>
<dbReference type="PIRSF" id="PIRSF004555">
    <property type="entry name" value="UCP004555"/>
    <property type="match status" value="1"/>
</dbReference>
<organism evidence="4 5">
    <name type="scientific">candidate division WOR-1 bacterium RIFOXYB2_FULL_36_35</name>
    <dbReference type="NCBI Taxonomy" id="1802578"/>
    <lineage>
        <taxon>Bacteria</taxon>
        <taxon>Bacillati</taxon>
        <taxon>Saganbacteria</taxon>
    </lineage>
</organism>
<evidence type="ECO:0000313" key="5">
    <source>
        <dbReference type="Proteomes" id="UP000177905"/>
    </source>
</evidence>
<dbReference type="AlphaFoldDB" id="A0A1F4S176"/>
<dbReference type="PANTHER" id="PTHR33449:SF1">
    <property type="entry name" value="NUCLEOID-ASSOCIATED PROTEIN YBAB"/>
    <property type="match status" value="1"/>
</dbReference>
<dbReference type="GO" id="GO:0003677">
    <property type="term" value="F:DNA binding"/>
    <property type="evidence" value="ECO:0007669"/>
    <property type="project" value="UniProtKB-UniRule"/>
</dbReference>
<dbReference type="EMBL" id="MEUA01000040">
    <property type="protein sequence ID" value="OGC14147.1"/>
    <property type="molecule type" value="Genomic_DNA"/>
</dbReference>
<dbReference type="Proteomes" id="UP000177905">
    <property type="component" value="Unassembled WGS sequence"/>
</dbReference>
<evidence type="ECO:0000256" key="1">
    <source>
        <dbReference type="ARBA" id="ARBA00023125"/>
    </source>
</evidence>
<dbReference type="GO" id="GO:0005829">
    <property type="term" value="C:cytosol"/>
    <property type="evidence" value="ECO:0007669"/>
    <property type="project" value="TreeGrafter"/>
</dbReference>
<dbReference type="SUPFAM" id="SSF82607">
    <property type="entry name" value="YbaB-like"/>
    <property type="match status" value="1"/>
</dbReference>
<comment type="subcellular location">
    <subcellularLocation>
        <location evidence="2">Cytoplasm</location>
        <location evidence="2">Nucleoid</location>
    </subcellularLocation>
</comment>
<keyword evidence="3" id="KW-0175">Coiled coil</keyword>
<accession>A0A1F4S176</accession>
<keyword evidence="2" id="KW-0963">Cytoplasm</keyword>
<evidence type="ECO:0000313" key="4">
    <source>
        <dbReference type="EMBL" id="OGC14147.1"/>
    </source>
</evidence>
<comment type="similarity">
    <text evidence="2">Belongs to the YbaB/EbfC family.</text>
</comment>
<evidence type="ECO:0000256" key="2">
    <source>
        <dbReference type="HAMAP-Rule" id="MF_00274"/>
    </source>
</evidence>
<comment type="caution">
    <text evidence="4">The sequence shown here is derived from an EMBL/GenBank/DDBJ whole genome shotgun (WGS) entry which is preliminary data.</text>
</comment>
<protein>
    <recommendedName>
        <fullName evidence="2">Nucleoid-associated protein A2290_00525</fullName>
    </recommendedName>
</protein>
<comment type="function">
    <text evidence="2">Binds to DNA and alters its conformation. May be involved in regulation of gene expression, nucleoid organization and DNA protection.</text>
</comment>
<dbReference type="GO" id="GO:0043590">
    <property type="term" value="C:bacterial nucleoid"/>
    <property type="evidence" value="ECO:0007669"/>
    <property type="project" value="UniProtKB-UniRule"/>
</dbReference>
<dbReference type="Gene3D" id="3.30.1310.10">
    <property type="entry name" value="Nucleoid-associated protein YbaB-like domain"/>
    <property type="match status" value="1"/>
</dbReference>
<dbReference type="NCBIfam" id="TIGR00103">
    <property type="entry name" value="DNA_YbaB_EbfC"/>
    <property type="match status" value="1"/>
</dbReference>
<dbReference type="InterPro" id="IPR004401">
    <property type="entry name" value="YbaB/EbfC"/>
</dbReference>
<reference evidence="4 5" key="1">
    <citation type="journal article" date="2016" name="Nat. Commun.">
        <title>Thousands of microbial genomes shed light on interconnected biogeochemical processes in an aquifer system.</title>
        <authorList>
            <person name="Anantharaman K."/>
            <person name="Brown C.T."/>
            <person name="Hug L.A."/>
            <person name="Sharon I."/>
            <person name="Castelle C.J."/>
            <person name="Probst A.J."/>
            <person name="Thomas B.C."/>
            <person name="Singh A."/>
            <person name="Wilkins M.J."/>
            <person name="Karaoz U."/>
            <person name="Brodie E.L."/>
            <person name="Williams K.H."/>
            <person name="Hubbard S.S."/>
            <person name="Banfield J.F."/>
        </authorList>
    </citation>
    <scope>NUCLEOTIDE SEQUENCE [LARGE SCALE GENOMIC DNA]</scope>
</reference>
<evidence type="ECO:0000256" key="3">
    <source>
        <dbReference type="SAM" id="Coils"/>
    </source>
</evidence>
<sequence length="102" mass="11219">MVFGNLGNMGNMMKQAMEMQKNLKRIKDELKHARYDSEEGGVSVVVNGDMEIQEIKIPTGIDERRLEDTVKKAVNKALKKAKDDAAGKLKNITGGMSIPGLT</sequence>